<keyword evidence="2" id="KW-1185">Reference proteome</keyword>
<evidence type="ECO:0000313" key="2">
    <source>
        <dbReference type="Proteomes" id="UP001595445"/>
    </source>
</evidence>
<dbReference type="Proteomes" id="UP001595445">
    <property type="component" value="Unassembled WGS sequence"/>
</dbReference>
<dbReference type="EMBL" id="JBHRSM010000053">
    <property type="protein sequence ID" value="MFC3088500.1"/>
    <property type="molecule type" value="Genomic_DNA"/>
</dbReference>
<organism evidence="1 2">
    <name type="scientific">Tabrizicola soli</name>
    <dbReference type="NCBI Taxonomy" id="2185115"/>
    <lineage>
        <taxon>Bacteria</taxon>
        <taxon>Pseudomonadati</taxon>
        <taxon>Pseudomonadota</taxon>
        <taxon>Alphaproteobacteria</taxon>
        <taxon>Rhodobacterales</taxon>
        <taxon>Paracoccaceae</taxon>
        <taxon>Tabrizicola</taxon>
    </lineage>
</organism>
<sequence>MSAHAKLAFVAEATRIAADMSSGARLCFSEPEFDHNDSTAWFPMPETGGWGLSIRGYQNGKDKGWSVCIGYHDITGEMVNRFSVLVAGFGVEDVAPKLIEQMRSHVLASLKRLEGDLI</sequence>
<protein>
    <submittedName>
        <fullName evidence="1">Uncharacterized protein</fullName>
    </submittedName>
</protein>
<accession>A0ABV7E2F6</accession>
<dbReference type="RefSeq" id="WP_197644720.1">
    <property type="nucleotide sequence ID" value="NZ_JAEACP010000012.1"/>
</dbReference>
<proteinExistence type="predicted"/>
<gene>
    <name evidence="1" type="ORF">ACFOD6_20880</name>
</gene>
<comment type="caution">
    <text evidence="1">The sequence shown here is derived from an EMBL/GenBank/DDBJ whole genome shotgun (WGS) entry which is preliminary data.</text>
</comment>
<name>A0ABV7E2F6_9RHOB</name>
<reference evidence="2" key="1">
    <citation type="journal article" date="2019" name="Int. J. Syst. Evol. Microbiol.">
        <title>The Global Catalogue of Microorganisms (GCM) 10K type strain sequencing project: providing services to taxonomists for standard genome sequencing and annotation.</title>
        <authorList>
            <consortium name="The Broad Institute Genomics Platform"/>
            <consortium name="The Broad Institute Genome Sequencing Center for Infectious Disease"/>
            <person name="Wu L."/>
            <person name="Ma J."/>
        </authorList>
    </citation>
    <scope>NUCLEOTIDE SEQUENCE [LARGE SCALE GENOMIC DNA]</scope>
    <source>
        <strain evidence="2">KCTC 62102</strain>
    </source>
</reference>
<evidence type="ECO:0000313" key="1">
    <source>
        <dbReference type="EMBL" id="MFC3088500.1"/>
    </source>
</evidence>